<keyword evidence="7" id="KW-1185">Reference proteome</keyword>
<organism evidence="6 7">
    <name type="scientific">Ancylobacter crimeensis</name>
    <dbReference type="NCBI Taxonomy" id="2579147"/>
    <lineage>
        <taxon>Bacteria</taxon>
        <taxon>Pseudomonadati</taxon>
        <taxon>Pseudomonadota</taxon>
        <taxon>Alphaproteobacteria</taxon>
        <taxon>Hyphomicrobiales</taxon>
        <taxon>Xanthobacteraceae</taxon>
        <taxon>Ancylobacter</taxon>
    </lineage>
</organism>
<dbReference type="Proteomes" id="UP001203284">
    <property type="component" value="Unassembled WGS sequence"/>
</dbReference>
<dbReference type="InterPro" id="IPR003752">
    <property type="entry name" value="DiS_bond_form_DsbB/BdbC"/>
</dbReference>
<dbReference type="SUPFAM" id="SSF158442">
    <property type="entry name" value="DsbB-like"/>
    <property type="match status" value="1"/>
</dbReference>
<dbReference type="InterPro" id="IPR024199">
    <property type="entry name" value="Uncharacterised_DsbB"/>
</dbReference>
<accession>A0ABT0DDQ6</accession>
<protein>
    <submittedName>
        <fullName evidence="6">Disulfide bond formation protein B</fullName>
    </submittedName>
</protein>
<dbReference type="PIRSF" id="PIRSF033913">
    <property type="entry name" value="S-S_format_DsbB"/>
    <property type="match status" value="1"/>
</dbReference>
<keyword evidence="2 5" id="KW-0812">Transmembrane</keyword>
<evidence type="ECO:0000256" key="1">
    <source>
        <dbReference type="ARBA" id="ARBA00004141"/>
    </source>
</evidence>
<keyword evidence="4 5" id="KW-0472">Membrane</keyword>
<feature type="transmembrane region" description="Helical" evidence="5">
    <location>
        <begin position="87"/>
        <end position="107"/>
    </location>
</feature>
<keyword evidence="3 5" id="KW-1133">Transmembrane helix</keyword>
<dbReference type="Gene3D" id="1.20.1550.10">
    <property type="entry name" value="DsbB-like"/>
    <property type="match status" value="1"/>
</dbReference>
<evidence type="ECO:0000313" key="6">
    <source>
        <dbReference type="EMBL" id="MCK0198081.1"/>
    </source>
</evidence>
<name>A0ABT0DDQ6_9HYPH</name>
<comment type="caution">
    <text evidence="6">The sequence shown here is derived from an EMBL/GenBank/DDBJ whole genome shotgun (WGS) entry which is preliminary data.</text>
</comment>
<dbReference type="Pfam" id="PF02600">
    <property type="entry name" value="DsbB"/>
    <property type="match status" value="1"/>
</dbReference>
<evidence type="ECO:0000256" key="5">
    <source>
        <dbReference type="SAM" id="Phobius"/>
    </source>
</evidence>
<proteinExistence type="predicted"/>
<comment type="subcellular location">
    <subcellularLocation>
        <location evidence="1">Membrane</location>
        <topology evidence="1">Multi-pass membrane protein</topology>
    </subcellularLocation>
</comment>
<gene>
    <name evidence="6" type="ORF">MWN34_14290</name>
</gene>
<sequence length="179" mass="18511">MAANAATGRGLDFHPAATPGSGRLTTAALVVALGGAATLAGAWFFQLVIGLAPCPLCLEQRIPYYIAVPVALLAALLARRSLMPARLLLIVAGLLLAGGAALALYHAGVEWKWWAGPTECSGTGPVTSTNILQDLQTAHVVRCDEAAWRLFGLSLAGYNVLIASALALVALWGGLTARR</sequence>
<feature type="transmembrane region" description="Helical" evidence="5">
    <location>
        <begin position="155"/>
        <end position="175"/>
    </location>
</feature>
<evidence type="ECO:0000256" key="4">
    <source>
        <dbReference type="ARBA" id="ARBA00023136"/>
    </source>
</evidence>
<evidence type="ECO:0000313" key="7">
    <source>
        <dbReference type="Proteomes" id="UP001203284"/>
    </source>
</evidence>
<feature type="transmembrane region" description="Helical" evidence="5">
    <location>
        <begin position="27"/>
        <end position="50"/>
    </location>
</feature>
<reference evidence="6 7" key="1">
    <citation type="submission" date="2022-04" db="EMBL/GenBank/DDBJ databases">
        <authorList>
            <person name="Grouzdev D.S."/>
            <person name="Pantiukh K.S."/>
            <person name="Krutkina M.S."/>
        </authorList>
    </citation>
    <scope>NUCLEOTIDE SEQUENCE [LARGE SCALE GENOMIC DNA]</scope>
    <source>
        <strain evidence="6 7">6x-1</strain>
    </source>
</reference>
<dbReference type="InterPro" id="IPR023380">
    <property type="entry name" value="DsbB-like_sf"/>
</dbReference>
<dbReference type="RefSeq" id="WP_247029983.1">
    <property type="nucleotide sequence ID" value="NZ_JALKCH010000009.1"/>
</dbReference>
<evidence type="ECO:0000256" key="3">
    <source>
        <dbReference type="ARBA" id="ARBA00022989"/>
    </source>
</evidence>
<dbReference type="EMBL" id="JALKCH010000009">
    <property type="protein sequence ID" value="MCK0198081.1"/>
    <property type="molecule type" value="Genomic_DNA"/>
</dbReference>
<evidence type="ECO:0000256" key="2">
    <source>
        <dbReference type="ARBA" id="ARBA00022692"/>
    </source>
</evidence>
<feature type="transmembrane region" description="Helical" evidence="5">
    <location>
        <begin position="62"/>
        <end position="78"/>
    </location>
</feature>